<accession>A0AA86QCC5</accession>
<dbReference type="Pfam" id="PF12799">
    <property type="entry name" value="LRR_4"/>
    <property type="match status" value="1"/>
</dbReference>
<dbReference type="InterPro" id="IPR001611">
    <property type="entry name" value="Leu-rich_rpt"/>
</dbReference>
<dbReference type="EMBL" id="CATOUU010000840">
    <property type="protein sequence ID" value="CAI9953542.1"/>
    <property type="molecule type" value="Genomic_DNA"/>
</dbReference>
<dbReference type="InterPro" id="IPR025875">
    <property type="entry name" value="Leu-rich_rpt_4"/>
</dbReference>
<protein>
    <submittedName>
        <fullName evidence="3">Putative</fullName>
    </submittedName>
</protein>
<dbReference type="SMART" id="SM00365">
    <property type="entry name" value="LRR_SD22"/>
    <property type="match status" value="4"/>
</dbReference>
<dbReference type="InterPro" id="IPR050836">
    <property type="entry name" value="SDS22/Internalin_LRR"/>
</dbReference>
<dbReference type="Proteomes" id="UP001642409">
    <property type="component" value="Unassembled WGS sequence"/>
</dbReference>
<proteinExistence type="predicted"/>
<dbReference type="InterPro" id="IPR032675">
    <property type="entry name" value="LRR_dom_sf"/>
</dbReference>
<evidence type="ECO:0000313" key="4">
    <source>
        <dbReference type="EMBL" id="CAL6028305.1"/>
    </source>
</evidence>
<dbReference type="Gene3D" id="3.80.10.10">
    <property type="entry name" value="Ribonuclease Inhibitor"/>
    <property type="match status" value="4"/>
</dbReference>
<dbReference type="PANTHER" id="PTHR46652:SF3">
    <property type="entry name" value="LEUCINE-RICH REPEAT-CONTAINING PROTEIN 9"/>
    <property type="match status" value="1"/>
</dbReference>
<organism evidence="3">
    <name type="scientific">Hexamita inflata</name>
    <dbReference type="NCBI Taxonomy" id="28002"/>
    <lineage>
        <taxon>Eukaryota</taxon>
        <taxon>Metamonada</taxon>
        <taxon>Diplomonadida</taxon>
        <taxon>Hexamitidae</taxon>
        <taxon>Hexamitinae</taxon>
        <taxon>Hexamita</taxon>
    </lineage>
</organism>
<reference evidence="3" key="1">
    <citation type="submission" date="2023-06" db="EMBL/GenBank/DDBJ databases">
        <authorList>
            <person name="Kurt Z."/>
        </authorList>
    </citation>
    <scope>NUCLEOTIDE SEQUENCE</scope>
</reference>
<reference evidence="4 5" key="2">
    <citation type="submission" date="2024-07" db="EMBL/GenBank/DDBJ databases">
        <authorList>
            <person name="Akdeniz Z."/>
        </authorList>
    </citation>
    <scope>NUCLEOTIDE SEQUENCE [LARGE SCALE GENOMIC DNA]</scope>
</reference>
<evidence type="ECO:0000256" key="2">
    <source>
        <dbReference type="ARBA" id="ARBA00022737"/>
    </source>
</evidence>
<keyword evidence="2" id="KW-0677">Repeat</keyword>
<keyword evidence="1" id="KW-0433">Leucine-rich repeat</keyword>
<gene>
    <name evidence="4" type="ORF">HINF_LOCUS31740</name>
    <name evidence="3" type="ORF">HINF_LOCUS41187</name>
</gene>
<sequence>MNFNQPVQFNQQFNFGLTQSQKENDDKQIQVLKQRVFDGKLSIKDDKLRDLSFLENLNIQILDLSGCKIIPKFTCQTVKELRMHETNFENFKNINLENLETLKIQRCDLNECEYFQKVIKLELDQVKNTEKLFSKQICKTIKELVVTACSLKSLNSLQLENMEVLYIKGNTPQANNPNILNIENIRTYQHLKDLCIKQYDDIDTTPLQQLTNLRTVKFEQCNNIIINFKSESITDLLLNSCILKSVDSFQLPNMEILGITYFSAVNLDNVNQFQNLKELDLSGSQGLDLSLLQDLTQIKSLNLSGCNLRDTTDMSEQAVQKLKYIKINPYEVKENNYIDASPLKFLVYLEKLNMNNCKLNKIDVLRYLTNLKELDLADNDNIDDITPLGNLLQLRILNLQHCCLTNVEALQLLLNLEELNLSKNVNIFSNKVIQRTGYLDTIPLQYLTKLTILNLDSCAKLQLGSLSKLTNLDQLYLSSNSIQDIRALQQLQLKQLYLSSTEFDDIDVLQYLTDLTILDLSKCKLSSINALKTLVSLKELNLSRDLSHHEVEQIKNPIFDITPLQYLTQLEKLEIKQCGLQSVDALIPLQKLKVLHLNNNLIVYAQPLVQLKQLVEIQIMSNKIIDFSSHFVKFFDLDSYVVKSNKQPTEQEIQYANILRDVNSPVSLLRNMRENRQKFKNKVVGKKNNVNMKIKEQNTNMNSLFGKVITLFQQLNCDEKIQ</sequence>
<keyword evidence="5" id="KW-1185">Reference proteome</keyword>
<dbReference type="PROSITE" id="PS51450">
    <property type="entry name" value="LRR"/>
    <property type="match status" value="4"/>
</dbReference>
<comment type="caution">
    <text evidence="3">The sequence shown here is derived from an EMBL/GenBank/DDBJ whole genome shotgun (WGS) entry which is preliminary data.</text>
</comment>
<dbReference type="PANTHER" id="PTHR46652">
    <property type="entry name" value="LEUCINE-RICH REPEAT AND IQ DOMAIN-CONTAINING PROTEIN 1-RELATED"/>
    <property type="match status" value="1"/>
</dbReference>
<evidence type="ECO:0000313" key="3">
    <source>
        <dbReference type="EMBL" id="CAI9953542.1"/>
    </source>
</evidence>
<dbReference type="EMBL" id="CAXDID020000107">
    <property type="protein sequence ID" value="CAL6028305.1"/>
    <property type="molecule type" value="Genomic_DNA"/>
</dbReference>
<dbReference type="AlphaFoldDB" id="A0AA86QCC5"/>
<name>A0AA86QCC5_9EUKA</name>
<evidence type="ECO:0000313" key="5">
    <source>
        <dbReference type="Proteomes" id="UP001642409"/>
    </source>
</evidence>
<dbReference type="SUPFAM" id="SSF52058">
    <property type="entry name" value="L domain-like"/>
    <property type="match status" value="3"/>
</dbReference>
<evidence type="ECO:0000256" key="1">
    <source>
        <dbReference type="ARBA" id="ARBA00022614"/>
    </source>
</evidence>